<keyword evidence="12" id="KW-1185">Reference proteome</keyword>
<feature type="region of interest" description="Disordered" evidence="9">
    <location>
        <begin position="69"/>
        <end position="98"/>
    </location>
</feature>
<protein>
    <recommendedName>
        <fullName evidence="7">Bacterioferritin-associated ferredoxin</fullName>
    </recommendedName>
</protein>
<dbReference type="InterPro" id="IPR052371">
    <property type="entry name" value="BFD-associated_ferredoxin"/>
</dbReference>
<dbReference type="Proteomes" id="UP001595974">
    <property type="component" value="Unassembled WGS sequence"/>
</dbReference>
<dbReference type="EMBL" id="JBHSOG010000045">
    <property type="protein sequence ID" value="MFC5769997.1"/>
    <property type="molecule type" value="Genomic_DNA"/>
</dbReference>
<evidence type="ECO:0000256" key="7">
    <source>
        <dbReference type="ARBA" id="ARBA00039386"/>
    </source>
</evidence>
<dbReference type="Pfam" id="PF04324">
    <property type="entry name" value="Fer2_BFD"/>
    <property type="match status" value="1"/>
</dbReference>
<name>A0ABW1ARS7_9RHOO</name>
<keyword evidence="1" id="KW-0813">Transport</keyword>
<proteinExistence type="inferred from homology"/>
<evidence type="ECO:0000313" key="11">
    <source>
        <dbReference type="EMBL" id="MFC5769997.1"/>
    </source>
</evidence>
<dbReference type="InterPro" id="IPR007419">
    <property type="entry name" value="BFD-like_2Fe2S-bd_dom"/>
</dbReference>
<comment type="similarity">
    <text evidence="8">Belongs to the Bfd family.</text>
</comment>
<keyword evidence="2" id="KW-0001">2Fe-2S</keyword>
<dbReference type="PANTHER" id="PTHR37424:SF1">
    <property type="entry name" value="BACTERIOFERRITIN-ASSOCIATED FERREDOXIN"/>
    <property type="match status" value="1"/>
</dbReference>
<dbReference type="PANTHER" id="PTHR37424">
    <property type="entry name" value="BACTERIOFERRITIN-ASSOCIATED FERREDOXIN"/>
    <property type="match status" value="1"/>
</dbReference>
<evidence type="ECO:0000313" key="12">
    <source>
        <dbReference type="Proteomes" id="UP001595974"/>
    </source>
</evidence>
<feature type="domain" description="BFD-like [2Fe-2S]-binding" evidence="10">
    <location>
        <begin position="2"/>
        <end position="47"/>
    </location>
</feature>
<evidence type="ECO:0000256" key="5">
    <source>
        <dbReference type="ARBA" id="ARBA00023004"/>
    </source>
</evidence>
<evidence type="ECO:0000259" key="10">
    <source>
        <dbReference type="Pfam" id="PF04324"/>
    </source>
</evidence>
<evidence type="ECO:0000256" key="9">
    <source>
        <dbReference type="SAM" id="MobiDB-lite"/>
    </source>
</evidence>
<comment type="caution">
    <text evidence="11">The sequence shown here is derived from an EMBL/GenBank/DDBJ whole genome shotgun (WGS) entry which is preliminary data.</text>
</comment>
<evidence type="ECO:0000256" key="6">
    <source>
        <dbReference type="ARBA" id="ARBA00023014"/>
    </source>
</evidence>
<evidence type="ECO:0000256" key="1">
    <source>
        <dbReference type="ARBA" id="ARBA00022448"/>
    </source>
</evidence>
<accession>A0ABW1ARS7</accession>
<keyword evidence="3" id="KW-0479">Metal-binding</keyword>
<keyword evidence="5" id="KW-0408">Iron</keyword>
<dbReference type="Gene3D" id="1.10.10.1100">
    <property type="entry name" value="BFD-like [2Fe-2S]-binding domain"/>
    <property type="match status" value="1"/>
</dbReference>
<organism evidence="11 12">
    <name type="scientific">Thauera sinica</name>
    <dbReference type="NCBI Taxonomy" id="2665146"/>
    <lineage>
        <taxon>Bacteria</taxon>
        <taxon>Pseudomonadati</taxon>
        <taxon>Pseudomonadota</taxon>
        <taxon>Betaproteobacteria</taxon>
        <taxon>Rhodocyclales</taxon>
        <taxon>Zoogloeaceae</taxon>
        <taxon>Thauera</taxon>
    </lineage>
</organism>
<evidence type="ECO:0000256" key="8">
    <source>
        <dbReference type="ARBA" id="ARBA00046332"/>
    </source>
</evidence>
<evidence type="ECO:0000256" key="4">
    <source>
        <dbReference type="ARBA" id="ARBA00022982"/>
    </source>
</evidence>
<keyword evidence="6" id="KW-0411">Iron-sulfur</keyword>
<reference evidence="12" key="1">
    <citation type="journal article" date="2019" name="Int. J. Syst. Evol. Microbiol.">
        <title>The Global Catalogue of Microorganisms (GCM) 10K type strain sequencing project: providing services to taxonomists for standard genome sequencing and annotation.</title>
        <authorList>
            <consortium name="The Broad Institute Genomics Platform"/>
            <consortium name="The Broad Institute Genome Sequencing Center for Infectious Disease"/>
            <person name="Wu L."/>
            <person name="Ma J."/>
        </authorList>
    </citation>
    <scope>NUCLEOTIDE SEQUENCE [LARGE SCALE GENOMIC DNA]</scope>
    <source>
        <strain evidence="12">SHR3</strain>
    </source>
</reference>
<sequence length="121" mass="13353">MYVCVCNAVTERHIFEAARSGMTRLRQLRETLGVTADCGRCAKCAHQCLRDALTRPADADDQICIRSPHPGFSSLRSPHERRQEGDPVAEQAAHDGTHCHQPVLSARTHVQELGPGQAWQA</sequence>
<dbReference type="InterPro" id="IPR041854">
    <property type="entry name" value="BFD-like_2Fe2S-bd_dom_sf"/>
</dbReference>
<keyword evidence="4" id="KW-0249">Electron transport</keyword>
<gene>
    <name evidence="11" type="ORF">ACFPTN_11485</name>
</gene>
<evidence type="ECO:0000256" key="2">
    <source>
        <dbReference type="ARBA" id="ARBA00022714"/>
    </source>
</evidence>
<evidence type="ECO:0000256" key="3">
    <source>
        <dbReference type="ARBA" id="ARBA00022723"/>
    </source>
</evidence>